<comment type="caution">
    <text evidence="1">The sequence shown here is derived from an EMBL/GenBank/DDBJ whole genome shotgun (WGS) entry which is preliminary data.</text>
</comment>
<proteinExistence type="predicted"/>
<organism evidence="1 2">
    <name type="scientific">Guyanagaster necrorhizus</name>
    <dbReference type="NCBI Taxonomy" id="856835"/>
    <lineage>
        <taxon>Eukaryota</taxon>
        <taxon>Fungi</taxon>
        <taxon>Dikarya</taxon>
        <taxon>Basidiomycota</taxon>
        <taxon>Agaricomycotina</taxon>
        <taxon>Agaricomycetes</taxon>
        <taxon>Agaricomycetidae</taxon>
        <taxon>Agaricales</taxon>
        <taxon>Marasmiineae</taxon>
        <taxon>Physalacriaceae</taxon>
        <taxon>Guyanagaster</taxon>
    </lineage>
</organism>
<dbReference type="OrthoDB" id="3071265at2759"/>
<evidence type="ECO:0000313" key="2">
    <source>
        <dbReference type="Proteomes" id="UP000812287"/>
    </source>
</evidence>
<protein>
    <submittedName>
        <fullName evidence="1">Uncharacterized protein</fullName>
    </submittedName>
</protein>
<gene>
    <name evidence="1" type="ORF">BT62DRAFT_1071832</name>
</gene>
<dbReference type="EMBL" id="MU250525">
    <property type="protein sequence ID" value="KAG7451251.1"/>
    <property type="molecule type" value="Genomic_DNA"/>
</dbReference>
<sequence length="383" mass="43507">MAVAESILGSNGCHFPPEEYQVRSILFEAQGRLDMVETKLEALQTVDTLYHQETLLKSRIKKHKVFLAPIRKVPAELVAEIIMLAAAEVTPAMCQGDRAPFATALDTFVPIFWTKVRKRAPRDMAGPFREAWLARPTLGRHHLVQLLVAHSRRWHTMHLYTNDGTLNISRNLTNIFADAPLLRSFHIASQEFGRTAPIFQIPWNQLSAYSVDDAGIHDCGIYPMYQAIEDFTARSSSNLNHFTLCERNRQDTAIPASDIVPIFQVLLNIISLTRNFVWNDDFFPPLTISSNQSILLPKVQNLHLELLFSHLQPSTRSRPECLLDMIESKSLVPGDVVRLRAVLLKLNQSLFKAYGSDNSDDEEQMMIYRVNMLREAGMKIEIA</sequence>
<reference evidence="1" key="1">
    <citation type="submission" date="2020-11" db="EMBL/GenBank/DDBJ databases">
        <title>Adaptations for nitrogen fixation in a non-lichenized fungal sporocarp promotes dispersal by wood-feeding termites.</title>
        <authorList>
            <consortium name="DOE Joint Genome Institute"/>
            <person name="Koch R.A."/>
            <person name="Yoon G."/>
            <person name="Arayal U."/>
            <person name="Lail K."/>
            <person name="Amirebrahimi M."/>
            <person name="Labutti K."/>
            <person name="Lipzen A."/>
            <person name="Riley R."/>
            <person name="Barry K."/>
            <person name="Henrissat B."/>
            <person name="Grigoriev I.V."/>
            <person name="Herr J.R."/>
            <person name="Aime M.C."/>
        </authorList>
    </citation>
    <scope>NUCLEOTIDE SEQUENCE</scope>
    <source>
        <strain evidence="1">MCA 3950</strain>
    </source>
</reference>
<keyword evidence="2" id="KW-1185">Reference proteome</keyword>
<evidence type="ECO:0000313" key="1">
    <source>
        <dbReference type="EMBL" id="KAG7451251.1"/>
    </source>
</evidence>
<dbReference type="GeneID" id="66101103"/>
<dbReference type="RefSeq" id="XP_043044751.1">
    <property type="nucleotide sequence ID" value="XM_043178809.1"/>
</dbReference>
<name>A0A9P8AXI0_9AGAR</name>
<dbReference type="AlphaFoldDB" id="A0A9P8AXI0"/>
<accession>A0A9P8AXI0</accession>
<dbReference type="Proteomes" id="UP000812287">
    <property type="component" value="Unassembled WGS sequence"/>
</dbReference>